<keyword evidence="3" id="KW-1185">Reference proteome</keyword>
<gene>
    <name evidence="2" type="ORF">RT723_11565</name>
</gene>
<proteinExistence type="predicted"/>
<evidence type="ECO:0000313" key="3">
    <source>
        <dbReference type="Proteomes" id="UP001257914"/>
    </source>
</evidence>
<reference evidence="2 3" key="1">
    <citation type="submission" date="2023-10" db="EMBL/GenBank/DDBJ databases">
        <title>Psychrosphaera aquimaarina strain SW33 isolated from seawater.</title>
        <authorList>
            <person name="Bayburt H."/>
            <person name="Kim J.M."/>
            <person name="Choi B.J."/>
            <person name="Jeon C.O."/>
        </authorList>
    </citation>
    <scope>NUCLEOTIDE SEQUENCE [LARGE SCALE GENOMIC DNA]</scope>
    <source>
        <strain evidence="2 3">KCTC 52743</strain>
    </source>
</reference>
<comment type="caution">
    <text evidence="2">The sequence shown here is derived from an EMBL/GenBank/DDBJ whole genome shotgun (WGS) entry which is preliminary data.</text>
</comment>
<evidence type="ECO:0000313" key="2">
    <source>
        <dbReference type="EMBL" id="MDU0113623.1"/>
    </source>
</evidence>
<dbReference type="PROSITE" id="PS51833">
    <property type="entry name" value="HDOD"/>
    <property type="match status" value="1"/>
</dbReference>
<dbReference type="InterPro" id="IPR052340">
    <property type="entry name" value="RNase_Y/CdgJ"/>
</dbReference>
<dbReference type="InterPro" id="IPR013976">
    <property type="entry name" value="HDOD"/>
</dbReference>
<dbReference type="SUPFAM" id="SSF109604">
    <property type="entry name" value="HD-domain/PDEase-like"/>
    <property type="match status" value="1"/>
</dbReference>
<accession>A0ABU3R1S1</accession>
<dbReference type="PANTHER" id="PTHR33525">
    <property type="match status" value="1"/>
</dbReference>
<dbReference type="RefSeq" id="WP_315947246.1">
    <property type="nucleotide sequence ID" value="NZ_JAWCUA010000009.1"/>
</dbReference>
<feature type="domain" description="HDOD" evidence="1">
    <location>
        <begin position="18"/>
        <end position="213"/>
    </location>
</feature>
<dbReference type="PANTHER" id="PTHR33525:SF6">
    <property type="entry name" value="HDOD DOMAIN-CONTAINING PROTEIN"/>
    <property type="match status" value="1"/>
</dbReference>
<sequence length="282" mass="31757">MIVVNDEILSNINKTFVIPPRPDLLTELKDIMSEKDPSLMDMGNVIAKDVGLSAAILKLINSPAYGLARTVSDIKQAVMFLGFDGIYTLVQGIKLKEAFAVGKRSINLDRFWDTAEEIAQVALVIGGEVKSKVPVENLYTIGLFHDCGIPVMAAKYDDYIKVLTESNKNYERTLVNIEEATYNTNHAIIGYYLGSSWHLPKDICQLILRHHDLNFLDKIEGDIEQINYSVLKMAENIVHVERRHIAAPDWPMLKDAVLDTLGFTDDIYNDLKEDITELVFGR</sequence>
<organism evidence="2 3">
    <name type="scientific">Psychrosphaera aquimarina</name>
    <dbReference type="NCBI Taxonomy" id="2044854"/>
    <lineage>
        <taxon>Bacteria</taxon>
        <taxon>Pseudomonadati</taxon>
        <taxon>Pseudomonadota</taxon>
        <taxon>Gammaproteobacteria</taxon>
        <taxon>Alteromonadales</taxon>
        <taxon>Pseudoalteromonadaceae</taxon>
        <taxon>Psychrosphaera</taxon>
    </lineage>
</organism>
<dbReference type="Proteomes" id="UP001257914">
    <property type="component" value="Unassembled WGS sequence"/>
</dbReference>
<dbReference type="Pfam" id="PF08668">
    <property type="entry name" value="HDOD"/>
    <property type="match status" value="1"/>
</dbReference>
<evidence type="ECO:0000259" key="1">
    <source>
        <dbReference type="PROSITE" id="PS51833"/>
    </source>
</evidence>
<protein>
    <submittedName>
        <fullName evidence="2">HDOD domain-containing protein</fullName>
    </submittedName>
</protein>
<name>A0ABU3R1S1_9GAMM</name>
<dbReference type="EMBL" id="JAWCUA010000009">
    <property type="protein sequence ID" value="MDU0113623.1"/>
    <property type="molecule type" value="Genomic_DNA"/>
</dbReference>
<dbReference type="Gene3D" id="1.10.3210.10">
    <property type="entry name" value="Hypothetical protein af1432"/>
    <property type="match status" value="1"/>
</dbReference>